<sequence length="95" mass="11055">MEKPLASSSLHPSPNFSSNDDKLSQRWPFRRWIGKKKGRDENELMNAEPKSSAVSIKKSRLELEQEQQQQQNRLMPLCFAPQLDGLHFFETMVSH</sequence>
<evidence type="ECO:0000313" key="2">
    <source>
        <dbReference type="EMBL" id="KAG1361910.1"/>
    </source>
</evidence>
<keyword evidence="3" id="KW-1185">Reference proteome</keyword>
<proteinExistence type="predicted"/>
<dbReference type="Proteomes" id="UP000797356">
    <property type="component" value="Chromosome 10"/>
</dbReference>
<comment type="caution">
    <text evidence="2">The sequence shown here is derived from an EMBL/GenBank/DDBJ whole genome shotgun (WGS) entry which is preliminary data.</text>
</comment>
<evidence type="ECO:0000256" key="1">
    <source>
        <dbReference type="SAM" id="MobiDB-lite"/>
    </source>
</evidence>
<evidence type="ECO:0000313" key="3">
    <source>
        <dbReference type="Proteomes" id="UP000797356"/>
    </source>
</evidence>
<accession>A0A8K0IL16</accession>
<reference evidence="2" key="1">
    <citation type="journal article" date="2017" name="Gigascience">
        <title>The genome draft of coconut (Cocos nucifera).</title>
        <authorList>
            <person name="Xiao Y."/>
            <person name="Xu P."/>
            <person name="Fan H."/>
            <person name="Baudouin L."/>
            <person name="Xia W."/>
            <person name="Bocs S."/>
            <person name="Xu J."/>
            <person name="Li Q."/>
            <person name="Guo A."/>
            <person name="Zhou L."/>
            <person name="Li J."/>
            <person name="Wu Y."/>
            <person name="Ma Z."/>
            <person name="Armero A."/>
            <person name="Issali A.E."/>
            <person name="Liu N."/>
            <person name="Peng M."/>
            <person name="Yang Y."/>
        </authorList>
    </citation>
    <scope>NUCLEOTIDE SEQUENCE</scope>
    <source>
        <tissue evidence="2">Spear leaf of Hainan Tall coconut</tissue>
    </source>
</reference>
<reference evidence="2" key="2">
    <citation type="submission" date="2019-07" db="EMBL/GenBank/DDBJ databases">
        <authorList>
            <person name="Yang Y."/>
            <person name="Bocs S."/>
            <person name="Baudouin L."/>
        </authorList>
    </citation>
    <scope>NUCLEOTIDE SEQUENCE</scope>
    <source>
        <tissue evidence="2">Spear leaf of Hainan Tall coconut</tissue>
    </source>
</reference>
<name>A0A8K0IL16_COCNU</name>
<feature type="region of interest" description="Disordered" evidence="1">
    <location>
        <begin position="1"/>
        <end position="22"/>
    </location>
</feature>
<protein>
    <submittedName>
        <fullName evidence="2">Uncharacterized protein</fullName>
    </submittedName>
</protein>
<dbReference type="AlphaFoldDB" id="A0A8K0IL16"/>
<dbReference type="EMBL" id="CM017881">
    <property type="protein sequence ID" value="KAG1361910.1"/>
    <property type="molecule type" value="Genomic_DNA"/>
</dbReference>
<organism evidence="2 3">
    <name type="scientific">Cocos nucifera</name>
    <name type="common">Coconut palm</name>
    <dbReference type="NCBI Taxonomy" id="13894"/>
    <lineage>
        <taxon>Eukaryota</taxon>
        <taxon>Viridiplantae</taxon>
        <taxon>Streptophyta</taxon>
        <taxon>Embryophyta</taxon>
        <taxon>Tracheophyta</taxon>
        <taxon>Spermatophyta</taxon>
        <taxon>Magnoliopsida</taxon>
        <taxon>Liliopsida</taxon>
        <taxon>Arecaceae</taxon>
        <taxon>Arecoideae</taxon>
        <taxon>Cocoseae</taxon>
        <taxon>Attaleinae</taxon>
        <taxon>Cocos</taxon>
    </lineage>
</organism>
<feature type="compositionally biased region" description="Low complexity" evidence="1">
    <location>
        <begin position="7"/>
        <end position="18"/>
    </location>
</feature>
<gene>
    <name evidence="2" type="ORF">COCNU_10G001290</name>
</gene>